<evidence type="ECO:0000256" key="5">
    <source>
        <dbReference type="SAM" id="Phobius"/>
    </source>
</evidence>
<evidence type="ECO:0000313" key="7">
    <source>
        <dbReference type="Proteomes" id="UP001152798"/>
    </source>
</evidence>
<reference evidence="6" key="1">
    <citation type="submission" date="2022-01" db="EMBL/GenBank/DDBJ databases">
        <authorList>
            <person name="King R."/>
        </authorList>
    </citation>
    <scope>NUCLEOTIDE SEQUENCE</scope>
</reference>
<sequence>MLGPSELLKKVREAGIMKIAFLNTICMALSMGTISNLVIQKVCSPNQQPSINNFICTDPQLVAEATKVTITKSTIRSVCGSLSGTFFGSWRDSTGLNKPLLYIGLSAELFNALLYSFSSWQWSSSIWLPSMLDAVIAGLFGMSVFQLGLHCYVSANTKPEELTLKLQLMHTMTFVGFLIATPLRGIILTAVGYQTFFLITASLYILAICLINSSVHEEPKAVVKKKELTLMGRLKAVFRSRPNNVVIWAMMISKPLYFTFFQAEHTIHLYFMQQGFGFTVKEETIFGTYSLIITTVGSIASPLLFTKVLKWTDFRMGIICCSMTTLTSILTAFASTKTHLYLIALLDIVKYNLFSIPQAILNRCIKSDELGVYTGFSSALGVFLPFGINYLYSYVFSATSKTMPGAVYLISAVGNLIILALLCIAQASYIPQEKKEEEEPLNAEQKKTD</sequence>
<dbReference type="EMBL" id="OV725079">
    <property type="protein sequence ID" value="CAH1397333.1"/>
    <property type="molecule type" value="Genomic_DNA"/>
</dbReference>
<gene>
    <name evidence="6" type="ORF">NEZAVI_LOCUS7178</name>
</gene>
<dbReference type="AlphaFoldDB" id="A0A9P0H856"/>
<feature type="transmembrane region" description="Helical" evidence="5">
    <location>
        <begin position="134"/>
        <end position="155"/>
    </location>
</feature>
<dbReference type="Gene3D" id="1.20.1250.20">
    <property type="entry name" value="MFS general substrate transporter like domains"/>
    <property type="match status" value="1"/>
</dbReference>
<feature type="transmembrane region" description="Helical" evidence="5">
    <location>
        <begin position="100"/>
        <end position="122"/>
    </location>
</feature>
<feature type="transmembrane region" description="Helical" evidence="5">
    <location>
        <begin position="372"/>
        <end position="393"/>
    </location>
</feature>
<keyword evidence="2 5" id="KW-0812">Transmembrane</keyword>
<dbReference type="PANTHER" id="PTHR23507:SF1">
    <property type="entry name" value="FI18259P1-RELATED"/>
    <property type="match status" value="1"/>
</dbReference>
<feature type="transmembrane region" description="Helical" evidence="5">
    <location>
        <begin position="245"/>
        <end position="264"/>
    </location>
</feature>
<evidence type="ECO:0000256" key="3">
    <source>
        <dbReference type="ARBA" id="ARBA00022989"/>
    </source>
</evidence>
<dbReference type="Proteomes" id="UP001152798">
    <property type="component" value="Chromosome 3"/>
</dbReference>
<proteinExistence type="predicted"/>
<dbReference type="GO" id="GO:0022857">
    <property type="term" value="F:transmembrane transporter activity"/>
    <property type="evidence" value="ECO:0007669"/>
    <property type="project" value="InterPro"/>
</dbReference>
<organism evidence="6 7">
    <name type="scientific">Nezara viridula</name>
    <name type="common">Southern green stink bug</name>
    <name type="synonym">Cimex viridulus</name>
    <dbReference type="NCBI Taxonomy" id="85310"/>
    <lineage>
        <taxon>Eukaryota</taxon>
        <taxon>Metazoa</taxon>
        <taxon>Ecdysozoa</taxon>
        <taxon>Arthropoda</taxon>
        <taxon>Hexapoda</taxon>
        <taxon>Insecta</taxon>
        <taxon>Pterygota</taxon>
        <taxon>Neoptera</taxon>
        <taxon>Paraneoptera</taxon>
        <taxon>Hemiptera</taxon>
        <taxon>Heteroptera</taxon>
        <taxon>Panheteroptera</taxon>
        <taxon>Pentatomomorpha</taxon>
        <taxon>Pentatomoidea</taxon>
        <taxon>Pentatomidae</taxon>
        <taxon>Pentatominae</taxon>
        <taxon>Nezara</taxon>
    </lineage>
</organism>
<comment type="subcellular location">
    <subcellularLocation>
        <location evidence="1">Membrane</location>
        <topology evidence="1">Multi-pass membrane protein</topology>
    </subcellularLocation>
</comment>
<dbReference type="OrthoDB" id="430300at2759"/>
<evidence type="ECO:0000256" key="4">
    <source>
        <dbReference type="ARBA" id="ARBA00023136"/>
    </source>
</evidence>
<protein>
    <submittedName>
        <fullName evidence="6">Uncharacterized protein</fullName>
    </submittedName>
</protein>
<feature type="transmembrane region" description="Helical" evidence="5">
    <location>
        <begin position="167"/>
        <end position="187"/>
    </location>
</feature>
<feature type="transmembrane region" description="Helical" evidence="5">
    <location>
        <begin position="284"/>
        <end position="305"/>
    </location>
</feature>
<feature type="transmembrane region" description="Helical" evidence="5">
    <location>
        <begin position="20"/>
        <end position="39"/>
    </location>
</feature>
<dbReference type="InterPro" id="IPR011701">
    <property type="entry name" value="MFS"/>
</dbReference>
<dbReference type="GO" id="GO:0016020">
    <property type="term" value="C:membrane"/>
    <property type="evidence" value="ECO:0007669"/>
    <property type="project" value="UniProtKB-SubCell"/>
</dbReference>
<name>A0A9P0H856_NEZVI</name>
<dbReference type="PANTHER" id="PTHR23507">
    <property type="entry name" value="ZGC:174356"/>
    <property type="match status" value="1"/>
</dbReference>
<evidence type="ECO:0000256" key="2">
    <source>
        <dbReference type="ARBA" id="ARBA00022692"/>
    </source>
</evidence>
<evidence type="ECO:0000313" key="6">
    <source>
        <dbReference type="EMBL" id="CAH1397333.1"/>
    </source>
</evidence>
<evidence type="ECO:0000256" key="1">
    <source>
        <dbReference type="ARBA" id="ARBA00004141"/>
    </source>
</evidence>
<dbReference type="Pfam" id="PF07690">
    <property type="entry name" value="MFS_1"/>
    <property type="match status" value="1"/>
</dbReference>
<dbReference type="InterPro" id="IPR036259">
    <property type="entry name" value="MFS_trans_sf"/>
</dbReference>
<dbReference type="SUPFAM" id="SSF103473">
    <property type="entry name" value="MFS general substrate transporter"/>
    <property type="match status" value="1"/>
</dbReference>
<keyword evidence="4 5" id="KW-0472">Membrane</keyword>
<feature type="transmembrane region" description="Helical" evidence="5">
    <location>
        <begin position="193"/>
        <end position="215"/>
    </location>
</feature>
<feature type="transmembrane region" description="Helical" evidence="5">
    <location>
        <begin position="405"/>
        <end position="425"/>
    </location>
</feature>
<accession>A0A9P0H856</accession>
<keyword evidence="3 5" id="KW-1133">Transmembrane helix</keyword>
<keyword evidence="7" id="KW-1185">Reference proteome</keyword>